<gene>
    <name evidence="2" type="ORF">J2S14_003089</name>
</gene>
<sequence length="137" mass="16313">MSVNKEKYRCDSCGEFIYDDEGITAVYGDWVCDKDDCRILTDDNLAIVKNRRKNDKEQLEEVMRREYKEYDVRGRFLVIPKGDYKRLISTVEEQAERLENLEKITCCICNNSWRTRQKHCPQCEGKGYVYIDMEESK</sequence>
<feature type="coiled-coil region" evidence="1">
    <location>
        <begin position="45"/>
        <end position="104"/>
    </location>
</feature>
<keyword evidence="3" id="KW-1185">Reference proteome</keyword>
<organism evidence="2 3">
    <name type="scientific">Lederbergia wuyishanensis</name>
    <dbReference type="NCBI Taxonomy" id="1347903"/>
    <lineage>
        <taxon>Bacteria</taxon>
        <taxon>Bacillati</taxon>
        <taxon>Bacillota</taxon>
        <taxon>Bacilli</taxon>
        <taxon>Bacillales</taxon>
        <taxon>Bacillaceae</taxon>
        <taxon>Lederbergia</taxon>
    </lineage>
</organism>
<evidence type="ECO:0000256" key="1">
    <source>
        <dbReference type="SAM" id="Coils"/>
    </source>
</evidence>
<accession>A0ABU0D7A9</accession>
<comment type="caution">
    <text evidence="2">The sequence shown here is derived from an EMBL/GenBank/DDBJ whole genome shotgun (WGS) entry which is preliminary data.</text>
</comment>
<dbReference type="RefSeq" id="WP_244682517.1">
    <property type="nucleotide sequence ID" value="NZ_JALIRM010000011.1"/>
</dbReference>
<keyword evidence="1" id="KW-0175">Coiled coil</keyword>
<proteinExistence type="predicted"/>
<name>A0ABU0D7A9_9BACI</name>
<dbReference type="EMBL" id="JAUSUO010000008">
    <property type="protein sequence ID" value="MDQ0344248.1"/>
    <property type="molecule type" value="Genomic_DNA"/>
</dbReference>
<dbReference type="Proteomes" id="UP001232343">
    <property type="component" value="Unassembled WGS sequence"/>
</dbReference>
<reference evidence="2 3" key="1">
    <citation type="submission" date="2023-07" db="EMBL/GenBank/DDBJ databases">
        <title>Genomic Encyclopedia of Type Strains, Phase IV (KMG-IV): sequencing the most valuable type-strain genomes for metagenomic binning, comparative biology and taxonomic classification.</title>
        <authorList>
            <person name="Goeker M."/>
        </authorList>
    </citation>
    <scope>NUCLEOTIDE SEQUENCE [LARGE SCALE GENOMIC DNA]</scope>
    <source>
        <strain evidence="2 3">DSM 27848</strain>
    </source>
</reference>
<evidence type="ECO:0000313" key="3">
    <source>
        <dbReference type="Proteomes" id="UP001232343"/>
    </source>
</evidence>
<evidence type="ECO:0000313" key="2">
    <source>
        <dbReference type="EMBL" id="MDQ0344248.1"/>
    </source>
</evidence>
<protein>
    <submittedName>
        <fullName evidence="2">Rubrerythrin</fullName>
    </submittedName>
</protein>